<evidence type="ECO:0000256" key="1">
    <source>
        <dbReference type="ARBA" id="ARBA00022490"/>
    </source>
</evidence>
<dbReference type="GO" id="GO:0006189">
    <property type="term" value="P:'de novo' IMP biosynthetic process"/>
    <property type="evidence" value="ECO:0007669"/>
    <property type="project" value="InterPro"/>
</dbReference>
<dbReference type="GO" id="GO:0005737">
    <property type="term" value="C:cytoplasm"/>
    <property type="evidence" value="ECO:0007669"/>
    <property type="project" value="TreeGrafter"/>
</dbReference>
<reference evidence="8" key="1">
    <citation type="submission" date="2015-07" db="EMBL/GenBank/DDBJ databases">
        <title>Draft Genome Sequences of Anaerolinea thermolimosa IMO-1, Bellilinea caldifistulae GOMI-1, Leptolinea tardivitalis YMTK-2, Levilinea saccharolytica KIBI-1,Longilinea arvoryzae KOME-1, Previously Described as Members of the Anaerolineaceae (Chloroflexi).</title>
        <authorList>
            <person name="Sekiguchi Y."/>
            <person name="Ohashi A."/>
            <person name="Matsuura N."/>
            <person name="Tourlousse M.D."/>
        </authorList>
    </citation>
    <scope>NUCLEOTIDE SEQUENCE [LARGE SCALE GENOMIC DNA]</scope>
    <source>
        <strain evidence="8">KOME-1</strain>
    </source>
</reference>
<keyword evidence="2" id="KW-0436">Ligase</keyword>
<gene>
    <name evidence="8" type="ORF">LARV_00694</name>
</gene>
<name>A0A0S7BHI4_9CHLR</name>
<evidence type="ECO:0000256" key="4">
    <source>
        <dbReference type="ARBA" id="ARBA00022755"/>
    </source>
</evidence>
<dbReference type="Gene3D" id="3.40.50.880">
    <property type="match status" value="1"/>
</dbReference>
<evidence type="ECO:0000313" key="9">
    <source>
        <dbReference type="Proteomes" id="UP000055060"/>
    </source>
</evidence>
<dbReference type="InterPro" id="IPR029062">
    <property type="entry name" value="Class_I_gatase-like"/>
</dbReference>
<dbReference type="PANTHER" id="PTHR10099:SF1">
    <property type="entry name" value="PHOSPHORIBOSYLFORMYLGLYCINAMIDINE SYNTHASE"/>
    <property type="match status" value="1"/>
</dbReference>
<sequence>MPPKALILFAPGTNRDLDAAQAFELAGALPEVVHLNQLRRGERRWQDYQLLVLPGGFSYADALGAGKLLALELQHDFAGPIAEFVASGKPVIGICNGFQALVKSGLLPDPQKAAAAPEATLTFNACGHFECRWVRMLPVSQTCLWTRGLDQVIDCPIAHGEGNFQARDPQFIDTLVAAGQAALLYAGPDGNPARGAYPYNPNGSAADIAGICNPVGNVLGLMPHPENHIFAEQHPLFTRGQARGTGLSLFRNGVKAANQF</sequence>
<dbReference type="InterPro" id="IPR010075">
    <property type="entry name" value="PRibForGlyAmidine_synth_PurQ"/>
</dbReference>
<evidence type="ECO:0000256" key="2">
    <source>
        <dbReference type="ARBA" id="ARBA00022598"/>
    </source>
</evidence>
<dbReference type="SUPFAM" id="SSF52317">
    <property type="entry name" value="Class I glutamine amidotransferase-like"/>
    <property type="match status" value="1"/>
</dbReference>
<dbReference type="GO" id="GO:0016787">
    <property type="term" value="F:hydrolase activity"/>
    <property type="evidence" value="ECO:0007669"/>
    <property type="project" value="UniProtKB-KW"/>
</dbReference>
<dbReference type="GO" id="GO:0005524">
    <property type="term" value="F:ATP binding"/>
    <property type="evidence" value="ECO:0007669"/>
    <property type="project" value="UniProtKB-KW"/>
</dbReference>
<keyword evidence="6" id="KW-0067">ATP-binding</keyword>
<evidence type="ECO:0000256" key="7">
    <source>
        <dbReference type="ARBA" id="ARBA00022962"/>
    </source>
</evidence>
<evidence type="ECO:0000313" key="8">
    <source>
        <dbReference type="EMBL" id="GAP12954.1"/>
    </source>
</evidence>
<dbReference type="EMBL" id="DF967972">
    <property type="protein sequence ID" value="GAP12954.1"/>
    <property type="molecule type" value="Genomic_DNA"/>
</dbReference>
<keyword evidence="1" id="KW-0963">Cytoplasm</keyword>
<keyword evidence="3" id="KW-0547">Nucleotide-binding</keyword>
<protein>
    <submittedName>
        <fullName evidence="8">Phosphoribosylformylglycinamidine synthase subunit I</fullName>
    </submittedName>
</protein>
<keyword evidence="7" id="KW-0315">Glutamine amidotransferase</keyword>
<organism evidence="8">
    <name type="scientific">Longilinea arvoryzae</name>
    <dbReference type="NCBI Taxonomy" id="360412"/>
    <lineage>
        <taxon>Bacteria</taxon>
        <taxon>Bacillati</taxon>
        <taxon>Chloroflexota</taxon>
        <taxon>Anaerolineae</taxon>
        <taxon>Anaerolineales</taxon>
        <taxon>Anaerolineaceae</taxon>
        <taxon>Longilinea</taxon>
    </lineage>
</organism>
<evidence type="ECO:0000256" key="3">
    <source>
        <dbReference type="ARBA" id="ARBA00022741"/>
    </source>
</evidence>
<dbReference type="SMART" id="SM01211">
    <property type="entry name" value="GATase_5"/>
    <property type="match status" value="1"/>
</dbReference>
<dbReference type="STRING" id="360412.LARV_00694"/>
<dbReference type="NCBIfam" id="TIGR01737">
    <property type="entry name" value="FGAM_synth_I"/>
    <property type="match status" value="1"/>
</dbReference>
<dbReference type="PANTHER" id="PTHR10099">
    <property type="entry name" value="PHOSPHORIBOSYLFORMYLGLYCINAMIDINE SYNTHASE"/>
    <property type="match status" value="1"/>
</dbReference>
<dbReference type="OrthoDB" id="9804441at2"/>
<dbReference type="AlphaFoldDB" id="A0A0S7BHI4"/>
<dbReference type="GO" id="GO:0004642">
    <property type="term" value="F:phosphoribosylformylglycinamidine synthase activity"/>
    <property type="evidence" value="ECO:0007669"/>
    <property type="project" value="InterPro"/>
</dbReference>
<proteinExistence type="predicted"/>
<evidence type="ECO:0000256" key="5">
    <source>
        <dbReference type="ARBA" id="ARBA00022801"/>
    </source>
</evidence>
<keyword evidence="9" id="KW-1185">Reference proteome</keyword>
<keyword evidence="5" id="KW-0378">Hydrolase</keyword>
<dbReference type="Proteomes" id="UP000055060">
    <property type="component" value="Unassembled WGS sequence"/>
</dbReference>
<dbReference type="PROSITE" id="PS51273">
    <property type="entry name" value="GATASE_TYPE_1"/>
    <property type="match status" value="1"/>
</dbReference>
<dbReference type="RefSeq" id="WP_075072330.1">
    <property type="nucleotide sequence ID" value="NZ_DF967972.1"/>
</dbReference>
<evidence type="ECO:0000256" key="6">
    <source>
        <dbReference type="ARBA" id="ARBA00022840"/>
    </source>
</evidence>
<accession>A0A0S7BHI4</accession>
<dbReference type="Pfam" id="PF13507">
    <property type="entry name" value="GATase_5"/>
    <property type="match status" value="1"/>
</dbReference>
<dbReference type="PIRSF" id="PIRSF001586">
    <property type="entry name" value="FGAM_synth_I"/>
    <property type="match status" value="1"/>
</dbReference>
<keyword evidence="4" id="KW-0658">Purine biosynthesis</keyword>